<dbReference type="AlphaFoldDB" id="K6YA17"/>
<dbReference type="PANTHER" id="PTHR30204:SF94">
    <property type="entry name" value="HEAVY METAL-DEPENDENT TRANSCRIPTIONAL REGULATOR HI_0293-RELATED"/>
    <property type="match status" value="1"/>
</dbReference>
<dbReference type="Gene3D" id="1.10.1660.10">
    <property type="match status" value="1"/>
</dbReference>
<dbReference type="GO" id="GO:0003677">
    <property type="term" value="F:DNA binding"/>
    <property type="evidence" value="ECO:0007669"/>
    <property type="project" value="UniProtKB-KW"/>
</dbReference>
<dbReference type="InterPro" id="IPR015358">
    <property type="entry name" value="Tscrpt_reg_MerR_DNA-bd"/>
</dbReference>
<reference evidence="6" key="1">
    <citation type="journal article" date="2014" name="Environ. Microbiol.">
        <title>Comparative genomics of the marine bacterial genus Glaciecola reveals the high degree of genomic diversity and genomic characteristic for cold adaptation.</title>
        <authorList>
            <person name="Qin Q.L."/>
            <person name="Xie B.B."/>
            <person name="Yu Y."/>
            <person name="Shu Y.L."/>
            <person name="Rong J.C."/>
            <person name="Zhang Y.J."/>
            <person name="Zhao D.L."/>
            <person name="Chen X.L."/>
            <person name="Zhang X.Y."/>
            <person name="Chen B."/>
            <person name="Zhou B.C."/>
            <person name="Zhang Y.Z."/>
        </authorList>
    </citation>
    <scope>NUCLEOTIDE SEQUENCE [LARGE SCALE GENOMIC DNA]</scope>
    <source>
        <strain evidence="6">ACAM 615</strain>
    </source>
</reference>
<sequence>MSAHTVRYYEKVGLLTPSQRTESNYRVYNKDDVITAEFIKRSKECGFSLSETASLLAIKNDKSQHVCAEAKQITQTKIIEIAAQIENLKKMQNTLTELEAFCCGGQESAEFCSIISSLEQET</sequence>
<dbReference type="STRING" id="1121922.GCA_000428905_01078"/>
<dbReference type="SUPFAM" id="SSF46955">
    <property type="entry name" value="Putative DNA-binding domain"/>
    <property type="match status" value="1"/>
</dbReference>
<proteinExistence type="predicted"/>
<keyword evidence="2" id="KW-0238">DNA-binding</keyword>
<dbReference type="PROSITE" id="PS50937">
    <property type="entry name" value="HTH_MERR_2"/>
    <property type="match status" value="1"/>
</dbReference>
<name>K6YA17_9ALTE</name>
<evidence type="ECO:0000256" key="3">
    <source>
        <dbReference type="ARBA" id="ARBA00023163"/>
    </source>
</evidence>
<evidence type="ECO:0000256" key="1">
    <source>
        <dbReference type="ARBA" id="ARBA00023015"/>
    </source>
</evidence>
<dbReference type="EMBL" id="BAEQ01000048">
    <property type="protein sequence ID" value="GAC29589.1"/>
    <property type="molecule type" value="Genomic_DNA"/>
</dbReference>
<gene>
    <name evidence="5" type="primary">hmrR1</name>
    <name evidence="5" type="ORF">GPAL_2738</name>
</gene>
<organism evidence="5 6">
    <name type="scientific">Brumicola pallidula DSM 14239 = ACAM 615</name>
    <dbReference type="NCBI Taxonomy" id="1121922"/>
    <lineage>
        <taxon>Bacteria</taxon>
        <taxon>Pseudomonadati</taxon>
        <taxon>Pseudomonadota</taxon>
        <taxon>Gammaproteobacteria</taxon>
        <taxon>Alteromonadales</taxon>
        <taxon>Alteromonadaceae</taxon>
        <taxon>Brumicola</taxon>
    </lineage>
</organism>
<keyword evidence="6" id="KW-1185">Reference proteome</keyword>
<dbReference type="InterPro" id="IPR047057">
    <property type="entry name" value="MerR_fam"/>
</dbReference>
<dbReference type="Proteomes" id="UP000006251">
    <property type="component" value="Unassembled WGS sequence"/>
</dbReference>
<accession>K6YA17</accession>
<protein>
    <submittedName>
        <fullName evidence="5">Heavy metal-dependent transcription regulator 1</fullName>
    </submittedName>
</protein>
<evidence type="ECO:0000259" key="4">
    <source>
        <dbReference type="PROSITE" id="PS50937"/>
    </source>
</evidence>
<keyword evidence="3" id="KW-0804">Transcription</keyword>
<dbReference type="InterPro" id="IPR000551">
    <property type="entry name" value="MerR-type_HTH_dom"/>
</dbReference>
<dbReference type="PRINTS" id="PR00040">
    <property type="entry name" value="HTHMERR"/>
</dbReference>
<comment type="caution">
    <text evidence="5">The sequence shown here is derived from an EMBL/GenBank/DDBJ whole genome shotgun (WGS) entry which is preliminary data.</text>
</comment>
<feature type="domain" description="HTH merR-type" evidence="4">
    <location>
        <begin position="1"/>
        <end position="58"/>
    </location>
</feature>
<dbReference type="SMART" id="SM00422">
    <property type="entry name" value="HTH_MERR"/>
    <property type="match status" value="1"/>
</dbReference>
<dbReference type="Pfam" id="PF00376">
    <property type="entry name" value="MerR"/>
    <property type="match status" value="1"/>
</dbReference>
<evidence type="ECO:0000313" key="6">
    <source>
        <dbReference type="Proteomes" id="UP000006251"/>
    </source>
</evidence>
<evidence type="ECO:0000256" key="2">
    <source>
        <dbReference type="ARBA" id="ARBA00023125"/>
    </source>
</evidence>
<evidence type="ECO:0000313" key="5">
    <source>
        <dbReference type="EMBL" id="GAC29589.1"/>
    </source>
</evidence>
<dbReference type="PANTHER" id="PTHR30204">
    <property type="entry name" value="REDOX-CYCLING DRUG-SENSING TRANSCRIPTIONAL ACTIVATOR SOXR"/>
    <property type="match status" value="1"/>
</dbReference>
<dbReference type="Pfam" id="PF09278">
    <property type="entry name" value="MerR-DNA-bind"/>
    <property type="match status" value="1"/>
</dbReference>
<dbReference type="GO" id="GO:0003700">
    <property type="term" value="F:DNA-binding transcription factor activity"/>
    <property type="evidence" value="ECO:0007669"/>
    <property type="project" value="InterPro"/>
</dbReference>
<keyword evidence="1" id="KW-0805">Transcription regulation</keyword>
<dbReference type="InterPro" id="IPR009061">
    <property type="entry name" value="DNA-bd_dom_put_sf"/>
</dbReference>